<dbReference type="CDD" id="cd16100">
    <property type="entry name" value="ARID"/>
    <property type="match status" value="1"/>
</dbReference>
<evidence type="ECO:0000313" key="4">
    <source>
        <dbReference type="EMBL" id="AFG54123.1"/>
    </source>
</evidence>
<organism evidence="4">
    <name type="scientific">Pinus taeda</name>
    <name type="common">Loblolly pine</name>
    <dbReference type="NCBI Taxonomy" id="3352"/>
    <lineage>
        <taxon>Eukaryota</taxon>
        <taxon>Viridiplantae</taxon>
        <taxon>Streptophyta</taxon>
        <taxon>Embryophyta</taxon>
        <taxon>Tracheophyta</taxon>
        <taxon>Spermatophyta</taxon>
        <taxon>Pinopsida</taxon>
        <taxon>Pinidae</taxon>
        <taxon>Conifers I</taxon>
        <taxon>Pinales</taxon>
        <taxon>Pinaceae</taxon>
        <taxon>Pinus</taxon>
        <taxon>Pinus subgen. Pinus</taxon>
    </lineage>
</organism>
<dbReference type="EMBL" id="FJ071981">
    <property type="protein sequence ID" value="AFG54121.1"/>
    <property type="molecule type" value="Genomic_DNA"/>
</dbReference>
<name>H9VWI0_PINTA</name>
<proteinExistence type="predicted"/>
<gene>
    <name evidence="4" type="ORF">0_3963_02</name>
</gene>
<evidence type="ECO:0000313" key="5">
    <source>
        <dbReference type="EMBL" id="AFG54124.1"/>
    </source>
</evidence>
<dbReference type="SMART" id="SM00501">
    <property type="entry name" value="BRIGHT"/>
    <property type="match status" value="1"/>
</dbReference>
<dbReference type="PROSITE" id="PS51011">
    <property type="entry name" value="ARID"/>
    <property type="match status" value="1"/>
</dbReference>
<evidence type="ECO:0000313" key="2">
    <source>
        <dbReference type="EMBL" id="AFG54121.1"/>
    </source>
</evidence>
<dbReference type="SMART" id="SM01014">
    <property type="entry name" value="ARID"/>
    <property type="match status" value="1"/>
</dbReference>
<dbReference type="AlphaFoldDB" id="H9VWI0"/>
<feature type="non-terminal residue" evidence="4">
    <location>
        <position position="152"/>
    </location>
</feature>
<dbReference type="EMBL" id="FJ071979">
    <property type="protein sequence ID" value="AFG54123.1"/>
    <property type="molecule type" value="Genomic_DNA"/>
</dbReference>
<dbReference type="InterPro" id="IPR036431">
    <property type="entry name" value="ARID_dom_sf"/>
</dbReference>
<dbReference type="SUPFAM" id="SSF46774">
    <property type="entry name" value="ARID-like"/>
    <property type="match status" value="1"/>
</dbReference>
<reference evidence="4" key="1">
    <citation type="submission" date="2008-08" db="EMBL/GenBank/DDBJ databases">
        <title>Nucleotide Diversity and Divergence in the Loblolly Pine Gene Space.</title>
        <authorList>
            <person name="Neale D.B."/>
            <person name="Wegrzyn J.L."/>
            <person name="Lee J.M."/>
            <person name="Eckert A.J."/>
            <person name="Liechty J.D."/>
            <person name="Stevens K.A."/>
            <person name="Langley C.H."/>
        </authorList>
    </citation>
    <scope>NUCLEOTIDE SEQUENCE</scope>
    <source>
        <strain evidence="5">1244</strain>
        <strain evidence="6">1248</strain>
        <strain evidence="4">1250</strain>
        <strain evidence="3">1251</strain>
        <strain evidence="2">1253</strain>
        <tissue evidence="4">Megagametophyte</tissue>
    </source>
</reference>
<dbReference type="Pfam" id="PF01388">
    <property type="entry name" value="ARID"/>
    <property type="match status" value="1"/>
</dbReference>
<accession>H9VWI0</accession>
<feature type="domain" description="ARID" evidence="1">
    <location>
        <begin position="20"/>
        <end position="112"/>
    </location>
</feature>
<sequence length="152" mass="17065">NNSNSSRGSEQELQMQKQKQKQKQIFNQILMTFLKGYPQARSRPFPVFVAEGKRVDLYDLSARVRILGGYQAVTEKGKWGAVAENLGLEPSCGPILKLVFAKYLKLAERWLHKLRAANNNGEIVTFQQTPRSGGVEANNDALAGTLEWIRCV</sequence>
<dbReference type="EMBL" id="FJ071978">
    <property type="protein sequence ID" value="AFG54125.1"/>
    <property type="molecule type" value="Genomic_DNA"/>
</dbReference>
<dbReference type="EMBL" id="FJ071975">
    <property type="protein sequence ID" value="AFG54124.1"/>
    <property type="molecule type" value="Genomic_DNA"/>
</dbReference>
<evidence type="ECO:0000313" key="6">
    <source>
        <dbReference type="EMBL" id="AFG54125.1"/>
    </source>
</evidence>
<evidence type="ECO:0000313" key="3">
    <source>
        <dbReference type="EMBL" id="AFG54122.1"/>
    </source>
</evidence>
<dbReference type="GO" id="GO:0003677">
    <property type="term" value="F:DNA binding"/>
    <property type="evidence" value="ECO:0007669"/>
    <property type="project" value="InterPro"/>
</dbReference>
<dbReference type="InterPro" id="IPR001606">
    <property type="entry name" value="ARID_dom"/>
</dbReference>
<dbReference type="Gene3D" id="1.10.150.60">
    <property type="entry name" value="ARID DNA-binding domain"/>
    <property type="match status" value="1"/>
</dbReference>
<feature type="non-terminal residue" evidence="4">
    <location>
        <position position="1"/>
    </location>
</feature>
<dbReference type="EMBL" id="FJ071973">
    <property type="protein sequence ID" value="AFG54122.1"/>
    <property type="molecule type" value="Genomic_DNA"/>
</dbReference>
<evidence type="ECO:0000259" key="1">
    <source>
        <dbReference type="PROSITE" id="PS51011"/>
    </source>
</evidence>
<protein>
    <recommendedName>
        <fullName evidence="1">ARID domain-containing protein</fullName>
    </recommendedName>
</protein>